<name>A0A1J7GX88_LUPAN</name>
<gene>
    <name evidence="1" type="ORF">TanjilG_24460</name>
</gene>
<dbReference type="Gramene" id="OIW04988">
    <property type="protein sequence ID" value="OIW04988"/>
    <property type="gene ID" value="TanjilG_24460"/>
</dbReference>
<proteinExistence type="predicted"/>
<dbReference type="AlphaFoldDB" id="A0A1J7GX88"/>
<dbReference type="Proteomes" id="UP000188354">
    <property type="component" value="Chromosome LG09"/>
</dbReference>
<dbReference type="EMBL" id="CM007369">
    <property type="protein sequence ID" value="OIW04988.1"/>
    <property type="molecule type" value="Genomic_DNA"/>
</dbReference>
<evidence type="ECO:0000313" key="1">
    <source>
        <dbReference type="EMBL" id="OIW04988.1"/>
    </source>
</evidence>
<reference evidence="1 2" key="1">
    <citation type="journal article" date="2017" name="Plant Biotechnol. J.">
        <title>A comprehensive draft genome sequence for lupin (Lupinus angustifolius), an emerging health food: insights into plant-microbe interactions and legume evolution.</title>
        <authorList>
            <person name="Hane J.K."/>
            <person name="Ming Y."/>
            <person name="Kamphuis L.G."/>
            <person name="Nelson M.N."/>
            <person name="Garg G."/>
            <person name="Atkins C.A."/>
            <person name="Bayer P.E."/>
            <person name="Bravo A."/>
            <person name="Bringans S."/>
            <person name="Cannon S."/>
            <person name="Edwards D."/>
            <person name="Foley R."/>
            <person name="Gao L.L."/>
            <person name="Harrison M.J."/>
            <person name="Huang W."/>
            <person name="Hurgobin B."/>
            <person name="Li S."/>
            <person name="Liu C.W."/>
            <person name="McGrath A."/>
            <person name="Morahan G."/>
            <person name="Murray J."/>
            <person name="Weller J."/>
            <person name="Jian J."/>
            <person name="Singh K.B."/>
        </authorList>
    </citation>
    <scope>NUCLEOTIDE SEQUENCE [LARGE SCALE GENOMIC DNA]</scope>
    <source>
        <strain evidence="2">cv. Tanjil</strain>
        <tissue evidence="1">Whole plant</tissue>
    </source>
</reference>
<sequence>MDTCAKLKSLEDGRKVNSIATSNGRKIEEALGAKLDFMYVNYGDLIEGRRIFDKTLNDKELRVSENAFAFTYVLKCFAA</sequence>
<keyword evidence="2" id="KW-1185">Reference proteome</keyword>
<accession>A0A1J7GX88</accession>
<organism evidence="1 2">
    <name type="scientific">Lupinus angustifolius</name>
    <name type="common">Narrow-leaved blue lupine</name>
    <dbReference type="NCBI Taxonomy" id="3871"/>
    <lineage>
        <taxon>Eukaryota</taxon>
        <taxon>Viridiplantae</taxon>
        <taxon>Streptophyta</taxon>
        <taxon>Embryophyta</taxon>
        <taxon>Tracheophyta</taxon>
        <taxon>Spermatophyta</taxon>
        <taxon>Magnoliopsida</taxon>
        <taxon>eudicotyledons</taxon>
        <taxon>Gunneridae</taxon>
        <taxon>Pentapetalae</taxon>
        <taxon>rosids</taxon>
        <taxon>fabids</taxon>
        <taxon>Fabales</taxon>
        <taxon>Fabaceae</taxon>
        <taxon>Papilionoideae</taxon>
        <taxon>50 kb inversion clade</taxon>
        <taxon>genistoids sensu lato</taxon>
        <taxon>core genistoids</taxon>
        <taxon>Genisteae</taxon>
        <taxon>Lupinus</taxon>
    </lineage>
</organism>
<evidence type="ECO:0000313" key="2">
    <source>
        <dbReference type="Proteomes" id="UP000188354"/>
    </source>
</evidence>
<protein>
    <submittedName>
        <fullName evidence="1">Uncharacterized protein</fullName>
    </submittedName>
</protein>